<dbReference type="EMBL" id="HE978314">
    <property type="protein sequence ID" value="CCK68386.1"/>
    <property type="molecule type" value="Genomic_DNA"/>
</dbReference>
<dbReference type="GeneID" id="34524021"/>
<feature type="compositionally biased region" description="Low complexity" evidence="1">
    <location>
        <begin position="123"/>
        <end position="141"/>
    </location>
</feature>
<keyword evidence="3" id="KW-1185">Reference proteome</keyword>
<dbReference type="HOGENOM" id="CLU_1283420_0_0_1"/>
<dbReference type="RefSeq" id="XP_022462632.1">
    <property type="nucleotide sequence ID" value="XM_022611199.1"/>
</dbReference>
<proteinExistence type="predicted"/>
<evidence type="ECO:0000256" key="1">
    <source>
        <dbReference type="SAM" id="MobiDB-lite"/>
    </source>
</evidence>
<reference evidence="3" key="2">
    <citation type="submission" date="2012-08" db="EMBL/GenBank/DDBJ databases">
        <title>Genome sequence of Kazachstania naganishii.</title>
        <authorList>
            <person name="Gordon J.L."/>
            <person name="Armisen D."/>
            <person name="Proux-Wera E."/>
            <person name="OhEigeartaigh S.S."/>
            <person name="Byrne K.P."/>
            <person name="Wolfe K.H."/>
        </authorList>
    </citation>
    <scope>NUCLEOTIDE SEQUENCE [LARGE SCALE GENOMIC DNA]</scope>
    <source>
        <strain evidence="3">ATCC MYA-139 / BCRC 22969 / CBS 8797 / CCRC 22969 / KCTC 17520 / NBRC 10181 / NCYC 3082</strain>
    </source>
</reference>
<evidence type="ECO:0000313" key="2">
    <source>
        <dbReference type="EMBL" id="CCK68386.1"/>
    </source>
</evidence>
<accession>J7S448</accession>
<protein>
    <submittedName>
        <fullName evidence="2">Uncharacterized protein</fullName>
    </submittedName>
</protein>
<sequence length="215" mass="23725">MSEKNLQDVVRESEALRELVESLEIGGGSRAFCVESTTATSDAPNSTHTAIIFHNLRDKILSMCTKTGTTDSPPHSLRKRNLLQLEMVHHLDSQTDKEMLQLFPLGDQDVVDINVQTKLVPYGSKSPAASSASPQLGALPSHNSNSQGESYLSSEHSGHSRARTRAQNALKYLTLRNKHHCDCETAERAAEDTPVRGRSRWKLPHVGFGRRTTAQ</sequence>
<gene>
    <name evidence="2" type="primary">KNAG0A07330</name>
    <name evidence="2" type="ordered locus">KNAG_0A07330</name>
</gene>
<evidence type="ECO:0000313" key="3">
    <source>
        <dbReference type="Proteomes" id="UP000006310"/>
    </source>
</evidence>
<dbReference type="AlphaFoldDB" id="J7S448"/>
<organism evidence="2 3">
    <name type="scientific">Huiozyma naganishii (strain ATCC MYA-139 / BCRC 22969 / CBS 8797 / KCTC 17520 / NBRC 10181 / NCYC 3082 / Yp74L-3)</name>
    <name type="common">Yeast</name>
    <name type="synonym">Kazachstania naganishii</name>
    <dbReference type="NCBI Taxonomy" id="1071383"/>
    <lineage>
        <taxon>Eukaryota</taxon>
        <taxon>Fungi</taxon>
        <taxon>Dikarya</taxon>
        <taxon>Ascomycota</taxon>
        <taxon>Saccharomycotina</taxon>
        <taxon>Saccharomycetes</taxon>
        <taxon>Saccharomycetales</taxon>
        <taxon>Saccharomycetaceae</taxon>
        <taxon>Huiozyma</taxon>
    </lineage>
</organism>
<feature type="region of interest" description="Disordered" evidence="1">
    <location>
        <begin position="123"/>
        <end position="164"/>
    </location>
</feature>
<dbReference type="KEGG" id="kng:KNAG_0A07330"/>
<feature type="compositionally biased region" description="Polar residues" evidence="1">
    <location>
        <begin position="142"/>
        <end position="155"/>
    </location>
</feature>
<dbReference type="Proteomes" id="UP000006310">
    <property type="component" value="Chromosome 1"/>
</dbReference>
<reference evidence="2 3" key="1">
    <citation type="journal article" date="2011" name="Proc. Natl. Acad. Sci. U.S.A.">
        <title>Evolutionary erosion of yeast sex chromosomes by mating-type switching accidents.</title>
        <authorList>
            <person name="Gordon J.L."/>
            <person name="Armisen D."/>
            <person name="Proux-Wera E."/>
            <person name="Oheigeartaigh S.S."/>
            <person name="Byrne K.P."/>
            <person name="Wolfe K.H."/>
        </authorList>
    </citation>
    <scope>NUCLEOTIDE SEQUENCE [LARGE SCALE GENOMIC DNA]</scope>
    <source>
        <strain evidence="3">ATCC MYA-139 / BCRC 22969 / CBS 8797 / CCRC 22969 / KCTC 17520 / NBRC 10181 / NCYC 3082</strain>
    </source>
</reference>
<name>J7S448_HUIN7</name>